<dbReference type="PANTHER" id="PTHR24123">
    <property type="entry name" value="ANKYRIN REPEAT-CONTAINING"/>
    <property type="match status" value="1"/>
</dbReference>
<dbReference type="SMART" id="SM00248">
    <property type="entry name" value="ANK"/>
    <property type="match status" value="17"/>
</dbReference>
<dbReference type="Gene3D" id="3.40.50.300">
    <property type="entry name" value="P-loop containing nucleotide triphosphate hydrolases"/>
    <property type="match status" value="1"/>
</dbReference>
<name>A0A8H4TVZ7_9HYPO</name>
<dbReference type="PANTHER" id="PTHR24123:SF141">
    <property type="entry name" value="ANKYRIN 2, ISOFORM U"/>
    <property type="match status" value="1"/>
</dbReference>
<dbReference type="OrthoDB" id="194358at2759"/>
<feature type="repeat" description="ANK" evidence="3">
    <location>
        <begin position="1440"/>
        <end position="1472"/>
    </location>
</feature>
<dbReference type="Pfam" id="PF17111">
    <property type="entry name" value="PigL_N"/>
    <property type="match status" value="1"/>
</dbReference>
<dbReference type="InterPro" id="IPR056884">
    <property type="entry name" value="NPHP3-like_N"/>
</dbReference>
<dbReference type="SUPFAM" id="SSF48403">
    <property type="entry name" value="Ankyrin repeat"/>
    <property type="match status" value="4"/>
</dbReference>
<gene>
    <name evidence="6" type="ORF">FSARC_7054</name>
</gene>
<keyword evidence="1" id="KW-0677">Repeat</keyword>
<proteinExistence type="predicted"/>
<evidence type="ECO:0000259" key="5">
    <source>
        <dbReference type="Pfam" id="PF24883"/>
    </source>
</evidence>
<evidence type="ECO:0000313" key="7">
    <source>
        <dbReference type="Proteomes" id="UP000622797"/>
    </source>
</evidence>
<dbReference type="InterPro" id="IPR031348">
    <property type="entry name" value="PigL_N"/>
</dbReference>
<feature type="domain" description="Nephrocystin 3-like N-terminal" evidence="5">
    <location>
        <begin position="209"/>
        <end position="376"/>
    </location>
</feature>
<evidence type="ECO:0008006" key="8">
    <source>
        <dbReference type="Google" id="ProtNLM"/>
    </source>
</evidence>
<accession>A0A8H4TVZ7</accession>
<dbReference type="InterPro" id="IPR051165">
    <property type="entry name" value="Multifunctional_ANK_Repeat"/>
</dbReference>
<evidence type="ECO:0000256" key="3">
    <source>
        <dbReference type="PROSITE-ProRule" id="PRU00023"/>
    </source>
</evidence>
<comment type="caution">
    <text evidence="6">The sequence shown here is derived from an EMBL/GenBank/DDBJ whole genome shotgun (WGS) entry which is preliminary data.</text>
</comment>
<feature type="repeat" description="ANK" evidence="3">
    <location>
        <begin position="1690"/>
        <end position="1722"/>
    </location>
</feature>
<feature type="repeat" description="ANK" evidence="3">
    <location>
        <begin position="916"/>
        <end position="948"/>
    </location>
</feature>
<feature type="repeat" description="ANK" evidence="3">
    <location>
        <begin position="949"/>
        <end position="981"/>
    </location>
</feature>
<feature type="domain" description="Azaphilone pigments biosynthesis cluster protein L N-terminal" evidence="4">
    <location>
        <begin position="1"/>
        <end position="178"/>
    </location>
</feature>
<keyword evidence="2 3" id="KW-0040">ANK repeat</keyword>
<keyword evidence="7" id="KW-1185">Reference proteome</keyword>
<dbReference type="Pfam" id="PF24883">
    <property type="entry name" value="NPHP3_N"/>
    <property type="match status" value="1"/>
</dbReference>
<protein>
    <recommendedName>
        <fullName evidence="8">Ankyrin</fullName>
    </recommendedName>
</protein>
<organism evidence="6 7">
    <name type="scientific">Fusarium sarcochroum</name>
    <dbReference type="NCBI Taxonomy" id="1208366"/>
    <lineage>
        <taxon>Eukaryota</taxon>
        <taxon>Fungi</taxon>
        <taxon>Dikarya</taxon>
        <taxon>Ascomycota</taxon>
        <taxon>Pezizomycotina</taxon>
        <taxon>Sordariomycetes</taxon>
        <taxon>Hypocreomycetidae</taxon>
        <taxon>Hypocreales</taxon>
        <taxon>Nectriaceae</taxon>
        <taxon>Fusarium</taxon>
        <taxon>Fusarium lateritium species complex</taxon>
    </lineage>
</organism>
<dbReference type="Pfam" id="PF13637">
    <property type="entry name" value="Ank_4"/>
    <property type="match status" value="1"/>
</dbReference>
<dbReference type="InterPro" id="IPR002110">
    <property type="entry name" value="Ankyrin_rpt"/>
</dbReference>
<evidence type="ECO:0000256" key="2">
    <source>
        <dbReference type="ARBA" id="ARBA00023043"/>
    </source>
</evidence>
<evidence type="ECO:0000313" key="6">
    <source>
        <dbReference type="EMBL" id="KAF4965115.1"/>
    </source>
</evidence>
<dbReference type="EMBL" id="JABEXW010000371">
    <property type="protein sequence ID" value="KAF4965115.1"/>
    <property type="molecule type" value="Genomic_DNA"/>
</dbReference>
<dbReference type="InterPro" id="IPR036770">
    <property type="entry name" value="Ankyrin_rpt-contain_sf"/>
</dbReference>
<evidence type="ECO:0000256" key="1">
    <source>
        <dbReference type="ARBA" id="ARBA00022737"/>
    </source>
</evidence>
<dbReference type="Pfam" id="PF00023">
    <property type="entry name" value="Ank"/>
    <property type="match status" value="1"/>
</dbReference>
<sequence>MDPLSVSASVAGLVTLADLVFRATLKYSKSVRGAPKEVKDLLNEIKDLSLLLHNLSMVAFGLELQPDPQSGAMPPKPYHLHECRQLLRRLEEGLPKFEGQSSLDKLQSRLKWPFSTSETKEMLHAVSRHKQTINIALAADSVSKLQLCLTRQEETGKGIQQLEREVRKVQDIQTRISLNQKRKDILNTFIKANPRNEFEINKSLRHPMTALWLTESTDFEDWFSTQQARIWCSGIPGAGKSVIASAIIDECLQRTLNNPGAAVGYFFCTYRDSLTTLPRNILSALCYQLALQSEAAYLLLEVCYDELHSGHQLSAQADISRLMEVLHQMCATFDRVYLVVDGLDECGANTEEIVDSLLSIGLAATNTNTNLGLLSRDEVLIRERVEPHFHWVEIEAHTQDIQLYVASELDRLISSKKLRLKDTTLKDEIMGRVVKGARGMFRWVTCQLAHLCELPTDRARRNALERLPPTLPATYERVRLNGDSRALCEAIYITDYSDRLDEDEIVDEQEVLRWCGCLVRMSPNPSNDGQRLEFAHYTVQEFLETDCINHPTLNIYGTSRTKADDLFMRLSLRFLTLKNFEVLPRADGNKVQHIQEMRQHRPFYEAASIFWLTETFIEADESALNLIYMLFHIKKTPNFCTWAVEVIRHCLIEHDDDSFSFDIRPDFGRNADIAGQVISAVLRPDFTPLHMAAAWGLTNVCRLSVFADVDISSTELHSNTIGELQRHGCLPAERRNTVQLLLNAGAQVDSLLHTPFKSSSLLSLVVFSSNYGHDFRRVSDLIQNGVVVDKEDLPSFDWTYRFARKVYKPDEFKQKHAGGQAILDLLETLGHDQLPETSRRAEVKLYHKTLQFANQMELDVPATLVEPPIDNGMSDEDLRTFVYSAIKDNNVDLLEKFASCQRREVVQLRGLNPDKPDWTPIHVAVDEWSLDSLKVLLDWGCDPNAQATDGRTPLNLCSHDKHEEFLRTLVQRGASTTTLDHNSETIWHSSAEVNATRILKTLLQLDEGHSSLQMVSGAGDTPICRALAFGHEQSTMLLLEFCDTKQHWKSIGSTYRAAAELGLSKVLQKLLNVGVEPDGVDENTGNPLHFLNTSSEIQCAEHLKTIFSCDQRRKDDSATPFEALLKRGFKWSWMEYIHTWLLERGIANHFEEHSGTSALSPLATGLCRRSTERLNSVKKLEEGFPYFQGWNWFSETFTRLVRDTKYKSKMASESIMTLLLCEAIIHDDQNMVELLLEAGVDCHRKVDMITPFQLACLPNFSEQGKVLGCLLRYTDTDYLTQPCSFMNMCGPLHLAAGFKGWGTARSLDKTHRLLQAGANPNLPSYTIPPIVDHIMRGSMETAELLLDFGADPWLRGSYPFDAALAAIASHNSLFLAKIAEHSTLSKIPFQYSRTLTFRIGNEVYRNANALHLAAHYDEVECLNFYINGQHLTDLEVEDGNQETPMHYAARFGSVSAIKLLVDRGGNIDARSASGMTPLHLAVQRQHVECVMTLLNQGAVHQTCDAGCSPLIYAYEAGNAAIIKALQTPLSSSAASPSVVKLKGVRKMAVSLQMAIQRSDIDACQRICALGCTVDAEMPSRMTPLTFAICQQDSVELVQWLLDNNAKASTRMWDKPSGLYLTVCHIALMYPVFNPLLSTLLTKYLDEGGEFSIHEKNPLVIAIESHNIEGLLEFLKTLKNSRQSTHFDKHGRAGPLHLAARYDDLAALRALVDSGADLEGLDSYRLTPLHMAAKHEASSIARYLITQGGTMPFAL</sequence>
<dbReference type="PROSITE" id="PS50297">
    <property type="entry name" value="ANK_REP_REGION"/>
    <property type="match status" value="4"/>
</dbReference>
<dbReference type="Proteomes" id="UP000622797">
    <property type="component" value="Unassembled WGS sequence"/>
</dbReference>
<dbReference type="Gene3D" id="1.25.40.20">
    <property type="entry name" value="Ankyrin repeat-containing domain"/>
    <property type="match status" value="4"/>
</dbReference>
<reference evidence="6" key="2">
    <citation type="submission" date="2020-05" db="EMBL/GenBank/DDBJ databases">
        <authorList>
            <person name="Kim H.-S."/>
            <person name="Proctor R.H."/>
            <person name="Brown D.W."/>
        </authorList>
    </citation>
    <scope>NUCLEOTIDE SEQUENCE</scope>
    <source>
        <strain evidence="6">NRRL 20472</strain>
    </source>
</reference>
<reference evidence="6" key="1">
    <citation type="journal article" date="2020" name="BMC Genomics">
        <title>Correction to: Identification and distribution of gene clusters required for synthesis of sphingolipid metabolism inhibitors in diverse species of the filamentous fungus Fusarium.</title>
        <authorList>
            <person name="Kim H.S."/>
            <person name="Lohmar J.M."/>
            <person name="Busman M."/>
            <person name="Brown D.W."/>
            <person name="Naumann T.A."/>
            <person name="Divon H.H."/>
            <person name="Lysoe E."/>
            <person name="Uhlig S."/>
            <person name="Proctor R.H."/>
        </authorList>
    </citation>
    <scope>NUCLEOTIDE SEQUENCE</scope>
    <source>
        <strain evidence="6">NRRL 20472</strain>
    </source>
</reference>
<feature type="repeat" description="ANK" evidence="3">
    <location>
        <begin position="1473"/>
        <end position="1505"/>
    </location>
</feature>
<dbReference type="PROSITE" id="PS50088">
    <property type="entry name" value="ANK_REPEAT"/>
    <property type="match status" value="5"/>
</dbReference>
<dbReference type="InterPro" id="IPR027417">
    <property type="entry name" value="P-loop_NTPase"/>
</dbReference>
<dbReference type="Pfam" id="PF12796">
    <property type="entry name" value="Ank_2"/>
    <property type="match status" value="2"/>
</dbReference>
<evidence type="ECO:0000259" key="4">
    <source>
        <dbReference type="Pfam" id="PF17111"/>
    </source>
</evidence>